<dbReference type="RefSeq" id="WP_203916639.1">
    <property type="nucleotide sequence ID" value="NZ_BONZ01000012.1"/>
</dbReference>
<dbReference type="PANTHER" id="PTHR38479">
    <property type="entry name" value="LMO0824 PROTEIN"/>
    <property type="match status" value="1"/>
</dbReference>
<dbReference type="PANTHER" id="PTHR38479:SF2">
    <property type="entry name" value="WINGED HELIX DNA-BINDING DOMAIN-CONTAINING PROTEIN"/>
    <property type="match status" value="1"/>
</dbReference>
<reference evidence="1" key="1">
    <citation type="submission" date="2021-01" db="EMBL/GenBank/DDBJ databases">
        <title>Whole genome shotgun sequence of Rugosimonospora africana NBRC 104875.</title>
        <authorList>
            <person name="Komaki H."/>
            <person name="Tamura T."/>
        </authorList>
    </citation>
    <scope>NUCLEOTIDE SEQUENCE</scope>
    <source>
        <strain evidence="1">NBRC 104875</strain>
    </source>
</reference>
<dbReference type="Proteomes" id="UP000642748">
    <property type="component" value="Unassembled WGS sequence"/>
</dbReference>
<evidence type="ECO:0000313" key="2">
    <source>
        <dbReference type="Proteomes" id="UP000642748"/>
    </source>
</evidence>
<dbReference type="EMBL" id="BONZ01000012">
    <property type="protein sequence ID" value="GIH12947.1"/>
    <property type="molecule type" value="Genomic_DNA"/>
</dbReference>
<comment type="caution">
    <text evidence="1">The sequence shown here is derived from an EMBL/GenBank/DDBJ whole genome shotgun (WGS) entry which is preliminary data.</text>
</comment>
<dbReference type="AlphaFoldDB" id="A0A8J3QMZ7"/>
<name>A0A8J3QMZ7_9ACTN</name>
<protein>
    <recommendedName>
        <fullName evidence="3">Winged helix DNA-binding domain-containing protein</fullName>
    </recommendedName>
</protein>
<evidence type="ECO:0008006" key="3">
    <source>
        <dbReference type="Google" id="ProtNLM"/>
    </source>
</evidence>
<organism evidence="1 2">
    <name type="scientific">Rugosimonospora africana</name>
    <dbReference type="NCBI Taxonomy" id="556532"/>
    <lineage>
        <taxon>Bacteria</taxon>
        <taxon>Bacillati</taxon>
        <taxon>Actinomycetota</taxon>
        <taxon>Actinomycetes</taxon>
        <taxon>Micromonosporales</taxon>
        <taxon>Micromonosporaceae</taxon>
        <taxon>Rugosimonospora</taxon>
    </lineage>
</organism>
<dbReference type="InterPro" id="IPR009351">
    <property type="entry name" value="AlkZ-like"/>
</dbReference>
<proteinExistence type="predicted"/>
<accession>A0A8J3QMZ7</accession>
<sequence>MTSDVLSQRAINRALLARQHLLRRWDSEPLAVVRQLVGLQAQAPTPPYFALWSRLARFDPDDLSRLILDRVVVRIALMRGTVYLVDAGDSLTLRPLLRSTMERALRNTTYAPRLDGIDLPALATAGRALLEDKPRTTADAGTLLARRWPDRDPAALAFALRALLPLVQTPPRGIWGAGGSPVCTTVEAWLGRPLDPAPSIEDVVLRYLAGFGPASVADAQAWAGMTRLRPVFERLRPRLRTFRDERGRELFDLPDAPRPDPETPAPVRFVAPFDDLLLSHADRTRVISDEHRRVVFTQNGIVQATILVDGMVRGLWRTARQRDAATLTVTPFRALSTTDIEALTAEGLRLLRFAEPDAARHDVVFTGQ</sequence>
<gene>
    <name evidence="1" type="ORF">Raf01_11190</name>
</gene>
<dbReference type="Pfam" id="PF06224">
    <property type="entry name" value="AlkZ-like"/>
    <property type="match status" value="1"/>
</dbReference>
<keyword evidence="2" id="KW-1185">Reference proteome</keyword>
<evidence type="ECO:0000313" key="1">
    <source>
        <dbReference type="EMBL" id="GIH12947.1"/>
    </source>
</evidence>